<feature type="chain" id="PRO_5013315295" description="Lipoprotein" evidence="1">
    <location>
        <begin position="22"/>
        <end position="209"/>
    </location>
</feature>
<dbReference type="AlphaFoldDB" id="A0A1P8KQI3"/>
<evidence type="ECO:0000313" key="2">
    <source>
        <dbReference type="EMBL" id="APW66797.1"/>
    </source>
</evidence>
<sequence length="209" mass="23691">MKTLKKIVLLLSFTMVFLVGCNSEDKVYTQGSLKVDISKQIVYEQDGKMQANGTYNKSNKKEKISIVIKDGLIVSSNAKRGDNSIDLTFKNKILTSLVAGESSKSKFFDDGMPKEVYNIDAQSKASVKYTEDSKNPYYLLLEAKPSNSKILFENNVMTISKLDSKEVIQTLKETDSKAQMILQQMNRTLRFIANSAQERMYQEVLREIL</sequence>
<name>A0A1P8KQI3_9BACT</name>
<dbReference type="RefSeq" id="WP_076088945.1">
    <property type="nucleotide sequence ID" value="NZ_CP019070.1"/>
</dbReference>
<reference evidence="2 3" key="1">
    <citation type="submission" date="2017-01" db="EMBL/GenBank/DDBJ databases">
        <title>Genome sequencing of Arcobacter sp. LPB0137.</title>
        <authorList>
            <person name="Lee G.-W."/>
            <person name="Yi H."/>
        </authorList>
    </citation>
    <scope>NUCLEOTIDE SEQUENCE [LARGE SCALE GENOMIC DNA]</scope>
    <source>
        <strain evidence="2 3">LPB0137</strain>
    </source>
</reference>
<keyword evidence="3" id="KW-1185">Reference proteome</keyword>
<dbReference type="STRING" id="1850254.LPB137_13470"/>
<evidence type="ECO:0000256" key="1">
    <source>
        <dbReference type="SAM" id="SignalP"/>
    </source>
</evidence>
<keyword evidence="1" id="KW-0732">Signal</keyword>
<proteinExistence type="predicted"/>
<gene>
    <name evidence="2" type="ORF">LPB137_13470</name>
</gene>
<dbReference type="PROSITE" id="PS51257">
    <property type="entry name" value="PROKAR_LIPOPROTEIN"/>
    <property type="match status" value="1"/>
</dbReference>
<protein>
    <recommendedName>
        <fullName evidence="4">Lipoprotein</fullName>
    </recommendedName>
</protein>
<dbReference type="KEGG" id="alp:LPB137_13470"/>
<dbReference type="Proteomes" id="UP000186074">
    <property type="component" value="Chromosome"/>
</dbReference>
<evidence type="ECO:0008006" key="4">
    <source>
        <dbReference type="Google" id="ProtNLM"/>
    </source>
</evidence>
<feature type="signal peptide" evidence="1">
    <location>
        <begin position="1"/>
        <end position="21"/>
    </location>
</feature>
<organism evidence="2 3">
    <name type="scientific">Poseidonibacter parvus</name>
    <dbReference type="NCBI Taxonomy" id="1850254"/>
    <lineage>
        <taxon>Bacteria</taxon>
        <taxon>Pseudomonadati</taxon>
        <taxon>Campylobacterota</taxon>
        <taxon>Epsilonproteobacteria</taxon>
        <taxon>Campylobacterales</taxon>
        <taxon>Arcobacteraceae</taxon>
        <taxon>Poseidonibacter</taxon>
    </lineage>
</organism>
<accession>A0A1P8KQI3</accession>
<evidence type="ECO:0000313" key="3">
    <source>
        <dbReference type="Proteomes" id="UP000186074"/>
    </source>
</evidence>
<dbReference type="EMBL" id="CP019070">
    <property type="protein sequence ID" value="APW66797.1"/>
    <property type="molecule type" value="Genomic_DNA"/>
</dbReference>